<proteinExistence type="predicted"/>
<evidence type="ECO:0000259" key="1">
    <source>
        <dbReference type="Pfam" id="PF04717"/>
    </source>
</evidence>
<comment type="caution">
    <text evidence="2">The sequence shown here is derived from an EMBL/GenBank/DDBJ whole genome shotgun (WGS) entry which is preliminary data.</text>
</comment>
<dbReference type="Gene3D" id="2.40.50.230">
    <property type="entry name" value="Gp5 N-terminal domain"/>
    <property type="match status" value="1"/>
</dbReference>
<evidence type="ECO:0000313" key="3">
    <source>
        <dbReference type="Proteomes" id="UP000236449"/>
    </source>
</evidence>
<dbReference type="InterPro" id="IPR013046">
    <property type="entry name" value="GpV/Gp45"/>
</dbReference>
<dbReference type="InterPro" id="IPR037026">
    <property type="entry name" value="Vgr_OB-fold_dom_sf"/>
</dbReference>
<feature type="domain" description="Gp5/Type VI secretion system Vgr protein OB-fold" evidence="1">
    <location>
        <begin position="78"/>
        <end position="121"/>
    </location>
</feature>
<gene>
    <name evidence="2" type="ORF">C1N32_20630</name>
</gene>
<sequence length="267" mass="29446">MVWKPSRLSPLLGKNHPSLSEAQMTTNELIVKLIDRVSEVERNLRNLIRMGNVKSIEGRKVVIDYEPDSDSEYYSPPIPWAAAYAGDVLQWRAPTIGEQMIVLNLSGGLNERHCIALPAVYCEQFLPDTTDVNVMYTSFLDVFKVTTDAQGNYELVADETIRFKTKGFHIEADDVVSIQTAQYNRVAQTANTQGNHTQTGNVAVKGELDVSVSIKTPALISYTAGAFSLNANGATVSNVTMNEATIGGIKFTTHVHYETGNYTEKPQ</sequence>
<reference evidence="2 3" key="1">
    <citation type="submission" date="2018-01" db="EMBL/GenBank/DDBJ databases">
        <title>Draft genome sequences of six Vibrio diazotrophicus strains isolated from deep-sea sediments of the Baltic Sea.</title>
        <authorList>
            <person name="Castillo D."/>
            <person name="Vandieken V."/>
            <person name="Chiang O."/>
            <person name="Middelboe M."/>
        </authorList>
    </citation>
    <scope>NUCLEOTIDE SEQUENCE [LARGE SCALE GENOMIC DNA]</scope>
    <source>
        <strain evidence="2 3">60.27F</strain>
    </source>
</reference>
<evidence type="ECO:0000313" key="2">
    <source>
        <dbReference type="EMBL" id="PNI01171.1"/>
    </source>
</evidence>
<dbReference type="OrthoDB" id="4931325at2"/>
<accession>A0A2J8HSK4</accession>
<organism evidence="2 3">
    <name type="scientific">Vibrio diazotrophicus</name>
    <dbReference type="NCBI Taxonomy" id="685"/>
    <lineage>
        <taxon>Bacteria</taxon>
        <taxon>Pseudomonadati</taxon>
        <taxon>Pseudomonadota</taxon>
        <taxon>Gammaproteobacteria</taxon>
        <taxon>Vibrionales</taxon>
        <taxon>Vibrionaceae</taxon>
        <taxon>Vibrio</taxon>
    </lineage>
</organism>
<dbReference type="AlphaFoldDB" id="A0A2J8HSK4"/>
<name>A0A2J8HSK4_VIBDI</name>
<protein>
    <recommendedName>
        <fullName evidence="1">Gp5/Type VI secretion system Vgr protein OB-fold domain-containing protein</fullName>
    </recommendedName>
</protein>
<dbReference type="EMBL" id="POSK01000023">
    <property type="protein sequence ID" value="PNI01171.1"/>
    <property type="molecule type" value="Genomic_DNA"/>
</dbReference>
<dbReference type="NCBIfam" id="TIGR01644">
    <property type="entry name" value="phage_P2_V"/>
    <property type="match status" value="1"/>
</dbReference>
<dbReference type="InterPro" id="IPR006531">
    <property type="entry name" value="Gp5/Vgr_OB"/>
</dbReference>
<dbReference type="Proteomes" id="UP000236449">
    <property type="component" value="Unassembled WGS sequence"/>
</dbReference>
<dbReference type="Pfam" id="PF04717">
    <property type="entry name" value="Phage_base_V"/>
    <property type="match status" value="1"/>
</dbReference>